<organism evidence="6 7">
    <name type="scientific">Aspergillus taichungensis</name>
    <dbReference type="NCBI Taxonomy" id="482145"/>
    <lineage>
        <taxon>Eukaryota</taxon>
        <taxon>Fungi</taxon>
        <taxon>Dikarya</taxon>
        <taxon>Ascomycota</taxon>
        <taxon>Pezizomycotina</taxon>
        <taxon>Eurotiomycetes</taxon>
        <taxon>Eurotiomycetidae</taxon>
        <taxon>Eurotiales</taxon>
        <taxon>Aspergillaceae</taxon>
        <taxon>Aspergillus</taxon>
        <taxon>Aspergillus subgen. Circumdati</taxon>
    </lineage>
</organism>
<dbReference type="Proteomes" id="UP000235023">
    <property type="component" value="Unassembled WGS sequence"/>
</dbReference>
<feature type="compositionally biased region" description="Basic and acidic residues" evidence="3">
    <location>
        <begin position="61"/>
        <end position="74"/>
    </location>
</feature>
<proteinExistence type="predicted"/>
<evidence type="ECO:0000313" key="7">
    <source>
        <dbReference type="Proteomes" id="UP000235023"/>
    </source>
</evidence>
<keyword evidence="2" id="KW-0456">Lyase</keyword>
<dbReference type="EMBL" id="KZ559544">
    <property type="protein sequence ID" value="PLN80763.1"/>
    <property type="molecule type" value="Genomic_DNA"/>
</dbReference>
<evidence type="ECO:0008006" key="8">
    <source>
        <dbReference type="Google" id="ProtNLM"/>
    </source>
</evidence>
<protein>
    <recommendedName>
        <fullName evidence="8">DUF521 domain protein</fullName>
    </recommendedName>
</protein>
<feature type="compositionally biased region" description="Low complexity" evidence="3">
    <location>
        <begin position="75"/>
        <end position="84"/>
    </location>
</feature>
<gene>
    <name evidence="6" type="ORF">BDW42DRAFT_194268</name>
</gene>
<reference evidence="7" key="1">
    <citation type="submission" date="2017-12" db="EMBL/GenBank/DDBJ databases">
        <authorList>
            <consortium name="DOE Joint Genome Institute"/>
            <person name="Mondo S.J."/>
            <person name="Kjaerbolling I."/>
            <person name="Vesth T.C."/>
            <person name="Frisvad J.C."/>
            <person name="Nybo J.L."/>
            <person name="Theobald S."/>
            <person name="Kuo A."/>
            <person name="Bowyer P."/>
            <person name="Matsuda Y."/>
            <person name="Lyhne E.K."/>
            <person name="Kogle M.E."/>
            <person name="Clum A."/>
            <person name="Lipzen A."/>
            <person name="Salamov A."/>
            <person name="Ngan C.Y."/>
            <person name="Daum C."/>
            <person name="Chiniquy J."/>
            <person name="Barry K."/>
            <person name="LaButti K."/>
            <person name="Haridas S."/>
            <person name="Simmons B.A."/>
            <person name="Magnuson J.K."/>
            <person name="Mortensen U.H."/>
            <person name="Larsen T.O."/>
            <person name="Grigoriev I.V."/>
            <person name="Baker S.E."/>
            <person name="Andersen M.R."/>
            <person name="Nordberg H.P."/>
            <person name="Cantor M.N."/>
            <person name="Hua S.X."/>
        </authorList>
    </citation>
    <scope>NUCLEOTIDE SEQUENCE [LARGE SCALE GENOMIC DNA]</scope>
    <source>
        <strain evidence="7">IBT 19404</strain>
    </source>
</reference>
<evidence type="ECO:0000256" key="3">
    <source>
        <dbReference type="SAM" id="MobiDB-lite"/>
    </source>
</evidence>
<evidence type="ECO:0000256" key="1">
    <source>
        <dbReference type="ARBA" id="ARBA00023004"/>
    </source>
</evidence>
<evidence type="ECO:0000256" key="2">
    <source>
        <dbReference type="ARBA" id="ARBA00023239"/>
    </source>
</evidence>
<dbReference type="Pfam" id="PF01989">
    <property type="entry name" value="AcnX_swivel_put"/>
    <property type="match status" value="1"/>
</dbReference>
<feature type="region of interest" description="Disordered" evidence="3">
    <location>
        <begin position="48"/>
        <end position="103"/>
    </location>
</feature>
<keyword evidence="1" id="KW-0408">Iron</keyword>
<evidence type="ECO:0000259" key="4">
    <source>
        <dbReference type="Pfam" id="PF01989"/>
    </source>
</evidence>
<dbReference type="InterPro" id="IPR007506">
    <property type="entry name" value="PMDh-L-like_dom"/>
</dbReference>
<name>A0A2J5HTY0_9EURO</name>
<keyword evidence="7" id="KW-1185">Reference proteome</keyword>
<dbReference type="OrthoDB" id="2594507at2759"/>
<dbReference type="PANTHER" id="PTHR36577:SF3">
    <property type="entry name" value="DUF521 DOMAIN PROTEIN (AFU_ORTHOLOGUE AFUA_6G00490)"/>
    <property type="match status" value="1"/>
</dbReference>
<dbReference type="Gene3D" id="3.50.30.10">
    <property type="entry name" value="Phosphohistidine domain"/>
    <property type="match status" value="1"/>
</dbReference>
<dbReference type="CDD" id="cd01356">
    <property type="entry name" value="AcnX_swivel"/>
    <property type="match status" value="1"/>
</dbReference>
<feature type="domain" description="Phosphomevalonate dehydratase small subunit-like" evidence="4">
    <location>
        <begin position="157"/>
        <end position="242"/>
    </location>
</feature>
<dbReference type="InterPro" id="IPR002840">
    <property type="entry name" value="PMDh-S-like_dom"/>
</dbReference>
<dbReference type="CDD" id="cd01355">
    <property type="entry name" value="AcnX"/>
    <property type="match status" value="1"/>
</dbReference>
<evidence type="ECO:0000313" key="6">
    <source>
        <dbReference type="EMBL" id="PLN80763.1"/>
    </source>
</evidence>
<sequence>MAPAKTSHAGVKKRKPIVCAFCNERGHTIHQCWLREGLRGMGRSRVAINSHRPGQGPRRPARFEARAAKRHDWEQQQQQQQKQQVVEEKKAVEEKKVEKEERVDNLPLRGKEEAAEKAKYPLRVCEAEDMPNSMDLTAKCIIHGAVSAEILTSGTGLSVWGGVDPTTGRILDRHHPLWDQSVAGRILAVPCSRGSCSGSTVMLELLLNAQAPAALVFEQPEEIMTLGVLVGKTLFNRSIPVVVLSPAEFRHLQDYQFAAIEGSRVHLSQTQPICPALPTEPTVEDDVELSLHDRKILAGEQGPGPKIALDLLIQFAAIQGAPCLIDVSRAHIDACIYTGPASLRFAQTFHALGARFVLPTTLNAISIDQRRWKEIGLDAELSAQAGALADTYVSMGAQPSFTCAPYTLDPAPSVGEDIGWAESNAVVFANSILGARTQKYPDFVDVCIALTGRAPAAGCHLPDGRRPQLCIQVEGLSATSDADDSLYPLLGYLVGQQAQQRIPLVCGLETLQPTTTDLKAFSAAFGTTGSAAMFHIRGITPEAAKFTVMEDDLPQIHLTTQDLTACRQALNSAVDPSVSLVSLGNPHFTLDEFARLARLCAGRTKHPAVAVVVTTSRQTQQRAEAEGYLGTVEAFGGTIITDTCWCMLGEPVVPPGGRNIMTNSAKYAHYAPGMVNRGVHFGSLGECVEGAVRGYHCVM</sequence>
<dbReference type="AlphaFoldDB" id="A0A2J5HTY0"/>
<feature type="domain" description="Phosphomevalonate dehydratase large subunit-like" evidence="5">
    <location>
        <begin position="288"/>
        <end position="689"/>
    </location>
</feature>
<feature type="compositionally biased region" description="Basic and acidic residues" evidence="3">
    <location>
        <begin position="85"/>
        <end position="103"/>
    </location>
</feature>
<dbReference type="PANTHER" id="PTHR36577">
    <property type="entry name" value="DUF521 DOMAIN PROTEIN (AFU_ORTHOLOGUE AFUA_6G00490)"/>
    <property type="match status" value="1"/>
</dbReference>
<accession>A0A2J5HTY0</accession>
<evidence type="ECO:0000259" key="5">
    <source>
        <dbReference type="Pfam" id="PF04412"/>
    </source>
</evidence>
<dbReference type="GO" id="GO:0016829">
    <property type="term" value="F:lyase activity"/>
    <property type="evidence" value="ECO:0007669"/>
    <property type="project" value="UniProtKB-KW"/>
</dbReference>
<dbReference type="SUPFAM" id="SSF52016">
    <property type="entry name" value="LeuD/IlvD-like"/>
    <property type="match status" value="1"/>
</dbReference>
<dbReference type="Pfam" id="PF04412">
    <property type="entry name" value="AcnX"/>
    <property type="match status" value="1"/>
</dbReference>